<dbReference type="InterPro" id="IPR023302">
    <property type="entry name" value="Pept_S9A_N"/>
</dbReference>
<reference evidence="9 10" key="1">
    <citation type="journal article" date="2003" name="Int. J. Syst. Evol. Microbiol.">
        <title>Virgibacillus carmonensis sp. nov., Virgibacillus necropolis sp. nov. and Virgibacillus picturae sp. nov., three novel species isolated from deteriorated mural paintings, transfer of the species of the genus salibacillus to Virgibacillus, as Virgibacillus marismortui comb. nov. and Virgibacillus salexigens comb. nov., and emended description of the genus Virgibacillus.</title>
        <authorList>
            <person name="Heyrman J."/>
            <person name="Logan N.A."/>
            <person name="Busse H.J."/>
            <person name="Balcaen A."/>
            <person name="Lebbe L."/>
            <person name="Rodriguez-Diaz M."/>
            <person name="Swings J."/>
            <person name="De Vos P."/>
        </authorList>
    </citation>
    <scope>NUCLEOTIDE SEQUENCE [LARGE SCALE GENOMIC DNA]</scope>
    <source>
        <strain evidence="9 10">LMG 19488</strain>
    </source>
</reference>
<evidence type="ECO:0000313" key="10">
    <source>
        <dbReference type="Proteomes" id="UP000204391"/>
    </source>
</evidence>
<evidence type="ECO:0000259" key="8">
    <source>
        <dbReference type="Pfam" id="PF02897"/>
    </source>
</evidence>
<organism evidence="9 10">
    <name type="scientific">Virgibacillus necropolis</name>
    <dbReference type="NCBI Taxonomy" id="163877"/>
    <lineage>
        <taxon>Bacteria</taxon>
        <taxon>Bacillati</taxon>
        <taxon>Bacillota</taxon>
        <taxon>Bacilli</taxon>
        <taxon>Bacillales</taxon>
        <taxon>Bacillaceae</taxon>
        <taxon>Virgibacillus</taxon>
    </lineage>
</organism>
<evidence type="ECO:0000256" key="6">
    <source>
        <dbReference type="ARBA" id="ARBA00022825"/>
    </source>
</evidence>
<dbReference type="InterPro" id="IPR029058">
    <property type="entry name" value="AB_hydrolase_fold"/>
</dbReference>
<dbReference type="GO" id="GO:0004252">
    <property type="term" value="F:serine-type endopeptidase activity"/>
    <property type="evidence" value="ECO:0007669"/>
    <property type="project" value="UniProtKB-EC"/>
</dbReference>
<keyword evidence="10" id="KW-1185">Reference proteome</keyword>
<dbReference type="InterPro" id="IPR002470">
    <property type="entry name" value="Peptidase_S9A"/>
</dbReference>
<dbReference type="Pfam" id="PF02897">
    <property type="entry name" value="Peptidase_S9_N"/>
    <property type="match status" value="1"/>
</dbReference>
<dbReference type="Pfam" id="PF00326">
    <property type="entry name" value="Peptidase_S9"/>
    <property type="match status" value="1"/>
</dbReference>
<keyword evidence="4" id="KW-0645">Protease</keyword>
<dbReference type="SUPFAM" id="SSF53474">
    <property type="entry name" value="alpha/beta-Hydrolases"/>
    <property type="match status" value="1"/>
</dbReference>
<dbReference type="Gene3D" id="3.40.50.1820">
    <property type="entry name" value="alpha/beta hydrolase"/>
    <property type="match status" value="1"/>
</dbReference>
<dbReference type="GO" id="GO:0006508">
    <property type="term" value="P:proteolysis"/>
    <property type="evidence" value="ECO:0007669"/>
    <property type="project" value="UniProtKB-KW"/>
</dbReference>
<evidence type="ECO:0000256" key="3">
    <source>
        <dbReference type="ARBA" id="ARBA00011897"/>
    </source>
</evidence>
<gene>
    <name evidence="9" type="ORF">CFK40_05775</name>
</gene>
<comment type="similarity">
    <text evidence="2">Belongs to the peptidase S9A family.</text>
</comment>
<feature type="domain" description="Peptidase S9A N-terminal" evidence="8">
    <location>
        <begin position="5"/>
        <end position="402"/>
    </location>
</feature>
<dbReference type="SUPFAM" id="SSF50993">
    <property type="entry name" value="Peptidase/esterase 'gauge' domain"/>
    <property type="match status" value="1"/>
</dbReference>
<evidence type="ECO:0000259" key="7">
    <source>
        <dbReference type="Pfam" id="PF00326"/>
    </source>
</evidence>
<dbReference type="AlphaFoldDB" id="A0A221MA82"/>
<dbReference type="RefSeq" id="WP_089531400.1">
    <property type="nucleotide sequence ID" value="NZ_CP022437.1"/>
</dbReference>
<evidence type="ECO:0000256" key="5">
    <source>
        <dbReference type="ARBA" id="ARBA00022801"/>
    </source>
</evidence>
<proteinExistence type="inferred from homology"/>
<dbReference type="InterPro" id="IPR001375">
    <property type="entry name" value="Peptidase_S9_cat"/>
</dbReference>
<dbReference type="PANTHER" id="PTHR42881:SF2">
    <property type="entry name" value="PROLYL ENDOPEPTIDASE"/>
    <property type="match status" value="1"/>
</dbReference>
<dbReference type="EMBL" id="CP022437">
    <property type="protein sequence ID" value="ASN04553.1"/>
    <property type="molecule type" value="Genomic_DNA"/>
</dbReference>
<dbReference type="OrthoDB" id="9801421at2"/>
<dbReference type="SMR" id="A0A221MA82"/>
<comment type="catalytic activity">
    <reaction evidence="1">
        <text>Hydrolysis of Pro-|-Xaa &gt;&gt; Ala-|-Xaa in oligopeptides.</text>
        <dbReference type="EC" id="3.4.21.26"/>
    </reaction>
</comment>
<dbReference type="PRINTS" id="PR00862">
    <property type="entry name" value="PROLIGOPTASE"/>
</dbReference>
<keyword evidence="6" id="KW-0720">Serine protease</keyword>
<keyword evidence="5" id="KW-0378">Hydrolase</keyword>
<name>A0A221MA82_9BACI</name>
<dbReference type="GO" id="GO:0070012">
    <property type="term" value="F:oligopeptidase activity"/>
    <property type="evidence" value="ECO:0007669"/>
    <property type="project" value="TreeGrafter"/>
</dbReference>
<dbReference type="KEGG" id="vne:CFK40_05775"/>
<dbReference type="Gene3D" id="2.130.10.120">
    <property type="entry name" value="Prolyl oligopeptidase, N-terminal domain"/>
    <property type="match status" value="1"/>
</dbReference>
<dbReference type="EC" id="3.4.21.26" evidence="3"/>
<protein>
    <recommendedName>
        <fullName evidence="3">prolyl oligopeptidase</fullName>
        <ecNumber evidence="3">3.4.21.26</ecNumber>
    </recommendedName>
</protein>
<evidence type="ECO:0000313" key="9">
    <source>
        <dbReference type="EMBL" id="ASN04553.1"/>
    </source>
</evidence>
<dbReference type="PANTHER" id="PTHR42881">
    <property type="entry name" value="PROLYL ENDOPEPTIDASE"/>
    <property type="match status" value="1"/>
</dbReference>
<dbReference type="PROSITE" id="PS00708">
    <property type="entry name" value="PRO_ENDOPEP_SER"/>
    <property type="match status" value="1"/>
</dbReference>
<evidence type="ECO:0000256" key="4">
    <source>
        <dbReference type="ARBA" id="ARBA00022670"/>
    </source>
</evidence>
<evidence type="ECO:0000256" key="1">
    <source>
        <dbReference type="ARBA" id="ARBA00001070"/>
    </source>
</evidence>
<dbReference type="InterPro" id="IPR002471">
    <property type="entry name" value="Pept_S9_AS"/>
</dbReference>
<dbReference type="InterPro" id="IPR051167">
    <property type="entry name" value="Prolyl_oligopep/macrocyclase"/>
</dbReference>
<dbReference type="FunFam" id="3.40.50.1820:FF:000005">
    <property type="entry name" value="Prolyl endopeptidase"/>
    <property type="match status" value="1"/>
</dbReference>
<evidence type="ECO:0000256" key="2">
    <source>
        <dbReference type="ARBA" id="ARBA00005228"/>
    </source>
</evidence>
<dbReference type="GO" id="GO:0005829">
    <property type="term" value="C:cytosol"/>
    <property type="evidence" value="ECO:0007669"/>
    <property type="project" value="TreeGrafter"/>
</dbReference>
<dbReference type="Proteomes" id="UP000204391">
    <property type="component" value="Chromosome"/>
</dbReference>
<accession>A0A221MA82</accession>
<feature type="domain" description="Peptidase S9 prolyl oligopeptidase catalytic" evidence="7">
    <location>
        <begin position="464"/>
        <end position="678"/>
    </location>
</feature>
<sequence length="681" mass="78453">MNLSTKKDAVTEDYHGVKVADPYRWLEEADSVNTREWTDEQNERTNQYLKNYPGRKTIKDNITKFMNYPKYSLPMREGEYYYFHKNNGLQNQGVFYRSKSLELNEPEVIIDPNTLSEEGTAAITNITFSQNSLMLAYAISYNGSDWQEVKIKNLVTGKEYPEVLKWCKFSNIAWNEDHSGFYYNRYPNPDSVLPGEESNYNKVYWHTIGTPQETDKLIYEDLNQREFSFVPEISDNNRYLLLKVYNGTEPKSRIYYRDIKSTGPFIPLINDGEDYYSFLGNEEDVFYIYTNYNAPKGRVVSVNLNQPEKKNWQVIIPESEDTISSLKMINNKFVIASMHNAYNQLKIYDDKGTLQKELPLPKFITITGLAGKKNDSELFISYTSYLCPFKIMRYKFEEDQLDAVLETNLHLQSNQFETKQVFYTSKDGTKIPMFITHKKGLELTKDNPVLLYGYGGYNISLTPTFSPSQMMWLEAGGVYVVANLRGGGEFGEKWHLDGILEKKQNVFNDFISAAEWLIENNYTNPKRLAIMGGSNGGLLVGTCINQRPDLFGAALCLVPVTDILRFHRFTVGRFWTTEFGNAEKDPDHFQFMYKYSPLHNVKSGVKYPPTLITTADTDDRVVPLHAKKFAATLQEVQTGDTPILLRVEKNAGHGLGKPTSKIIEEQTDLYTFLFKELEMSI</sequence>